<keyword evidence="4" id="KW-0133">Cell shape</keyword>
<keyword evidence="2" id="KW-0732">Signal</keyword>
<evidence type="ECO:0000256" key="1">
    <source>
        <dbReference type="ARBA" id="ARBA00007164"/>
    </source>
</evidence>
<keyword evidence="5" id="KW-0573">Peptidoglycan synthesis</keyword>
<evidence type="ECO:0000259" key="11">
    <source>
        <dbReference type="Pfam" id="PF00768"/>
    </source>
</evidence>
<keyword evidence="10" id="KW-0472">Membrane</keyword>
<protein>
    <submittedName>
        <fullName evidence="12">Serine-type D-Ala-D-Ala carboxypeptidase</fullName>
        <ecNumber evidence="12">3.4.16.4</ecNumber>
    </submittedName>
</protein>
<dbReference type="Proteomes" id="UP000006443">
    <property type="component" value="Unassembled WGS sequence"/>
</dbReference>
<evidence type="ECO:0000256" key="2">
    <source>
        <dbReference type="ARBA" id="ARBA00022729"/>
    </source>
</evidence>
<dbReference type="PANTHER" id="PTHR21581:SF6">
    <property type="entry name" value="TRAFFICKING PROTEIN PARTICLE COMPLEX SUBUNIT 12"/>
    <property type="match status" value="1"/>
</dbReference>
<keyword evidence="10" id="KW-0812">Transmembrane</keyword>
<dbReference type="GO" id="GO:0008360">
    <property type="term" value="P:regulation of cell shape"/>
    <property type="evidence" value="ECO:0007669"/>
    <property type="project" value="UniProtKB-KW"/>
</dbReference>
<sequence length="426" mass="48080">MNKKPAYSVILLVVSLIYLLINPVATWAETTAFPELNSQAAVLIDAQTGQVLFEKNMHQVLYPASITKIMTGIIALEEGNLDDTITMSREAVFSIGRNTSHVALDVDEELTLEQALYALAIESGNDAANGIAEHISGDVESFAQLMNKRAAEYGAKNTNFTNAHGLPDSDHYTTAYDMALILKQAVKNPAFREIFSARNYEMPPTNKQPESRHFRNRNSLLSGRYEDAEILASKTGWTTLAGHTLVTAARQENRELIAVVLNSQDRRSRYDDTIKLLDYGFNQFSEVSFSMEELTALIMPSVSFEEAEILNIEADQKMDRLLHKSLSVDDIIISHQIKDNHDNELVEVGYSLNLRETGNPIHESLGEITLAFQLEEEEEYIVAAENTTNYFLVGAIFPAAFLPLTIIQRWRKRRLKHQQFVNRFRY</sequence>
<comment type="similarity">
    <text evidence="1 9">Belongs to the peptidase S11 family.</text>
</comment>
<feature type="active site" description="Acyl-ester intermediate" evidence="7">
    <location>
        <position position="65"/>
    </location>
</feature>
<dbReference type="STRING" id="555088.DealDRAFT_1250"/>
<evidence type="ECO:0000256" key="5">
    <source>
        <dbReference type="ARBA" id="ARBA00022984"/>
    </source>
</evidence>
<organism evidence="12 13">
    <name type="scientific">Dethiobacter alkaliphilus AHT 1</name>
    <dbReference type="NCBI Taxonomy" id="555088"/>
    <lineage>
        <taxon>Bacteria</taxon>
        <taxon>Bacillati</taxon>
        <taxon>Bacillota</taxon>
        <taxon>Dethiobacteria</taxon>
        <taxon>Dethiobacterales</taxon>
        <taxon>Dethiobacteraceae</taxon>
        <taxon>Dethiobacter</taxon>
    </lineage>
</organism>
<evidence type="ECO:0000256" key="8">
    <source>
        <dbReference type="PIRSR" id="PIRSR618044-2"/>
    </source>
</evidence>
<evidence type="ECO:0000256" key="7">
    <source>
        <dbReference type="PIRSR" id="PIRSR618044-1"/>
    </source>
</evidence>
<evidence type="ECO:0000256" key="3">
    <source>
        <dbReference type="ARBA" id="ARBA00022801"/>
    </source>
</evidence>
<dbReference type="InterPro" id="IPR018044">
    <property type="entry name" value="Peptidase_S11"/>
</dbReference>
<proteinExistence type="inferred from homology"/>
<dbReference type="Gene3D" id="3.40.710.10">
    <property type="entry name" value="DD-peptidase/beta-lactamase superfamily"/>
    <property type="match status" value="1"/>
</dbReference>
<keyword evidence="10" id="KW-1133">Transmembrane helix</keyword>
<dbReference type="RefSeq" id="WP_008515877.1">
    <property type="nucleotide sequence ID" value="NZ_ACJM01000005.1"/>
</dbReference>
<evidence type="ECO:0000256" key="10">
    <source>
        <dbReference type="SAM" id="Phobius"/>
    </source>
</evidence>
<name>C0GFJ1_DETAL</name>
<dbReference type="EMBL" id="ACJM01000005">
    <property type="protein sequence ID" value="EEG77951.1"/>
    <property type="molecule type" value="Genomic_DNA"/>
</dbReference>
<dbReference type="AlphaFoldDB" id="C0GFJ1"/>
<keyword evidence="6" id="KW-0961">Cell wall biogenesis/degradation</keyword>
<keyword evidence="3 12" id="KW-0378">Hydrolase</keyword>
<feature type="transmembrane region" description="Helical" evidence="10">
    <location>
        <begin position="390"/>
        <end position="407"/>
    </location>
</feature>
<dbReference type="PANTHER" id="PTHR21581">
    <property type="entry name" value="D-ALANYL-D-ALANINE CARBOXYPEPTIDASE"/>
    <property type="match status" value="1"/>
</dbReference>
<dbReference type="EC" id="3.4.16.4" evidence="12"/>
<dbReference type="GO" id="GO:0009252">
    <property type="term" value="P:peptidoglycan biosynthetic process"/>
    <property type="evidence" value="ECO:0007669"/>
    <property type="project" value="UniProtKB-KW"/>
</dbReference>
<feature type="active site" description="Proton acceptor" evidence="7">
    <location>
        <position position="68"/>
    </location>
</feature>
<dbReference type="GO" id="GO:0006508">
    <property type="term" value="P:proteolysis"/>
    <property type="evidence" value="ECO:0007669"/>
    <property type="project" value="InterPro"/>
</dbReference>
<evidence type="ECO:0000313" key="12">
    <source>
        <dbReference type="EMBL" id="EEG77951.1"/>
    </source>
</evidence>
<keyword evidence="12" id="KW-0121">Carboxypeptidase</keyword>
<evidence type="ECO:0000256" key="4">
    <source>
        <dbReference type="ARBA" id="ARBA00022960"/>
    </source>
</evidence>
<evidence type="ECO:0000313" key="13">
    <source>
        <dbReference type="Proteomes" id="UP000006443"/>
    </source>
</evidence>
<feature type="domain" description="Peptidase S11 D-alanyl-D-alanine carboxypeptidase A N-terminal" evidence="11">
    <location>
        <begin position="30"/>
        <end position="264"/>
    </location>
</feature>
<reference evidence="12 13" key="1">
    <citation type="submission" date="2009-02" db="EMBL/GenBank/DDBJ databases">
        <title>Sequencing of the draft genome and assembly of Dethiobacter alkaliphilus AHT 1.</title>
        <authorList>
            <consortium name="US DOE Joint Genome Institute (JGI-PGF)"/>
            <person name="Lucas S."/>
            <person name="Copeland A."/>
            <person name="Lapidus A."/>
            <person name="Glavina del Rio T."/>
            <person name="Dalin E."/>
            <person name="Tice H."/>
            <person name="Bruce D."/>
            <person name="Goodwin L."/>
            <person name="Pitluck S."/>
            <person name="Larimer F."/>
            <person name="Land M.L."/>
            <person name="Hauser L."/>
            <person name="Muyzer G."/>
        </authorList>
    </citation>
    <scope>NUCLEOTIDE SEQUENCE [LARGE SCALE GENOMIC DNA]</scope>
    <source>
        <strain evidence="12 13">AHT 1</strain>
    </source>
</reference>
<dbReference type="InterPro" id="IPR012338">
    <property type="entry name" value="Beta-lactam/transpept-like"/>
</dbReference>
<dbReference type="GO" id="GO:0009002">
    <property type="term" value="F:serine-type D-Ala-D-Ala carboxypeptidase activity"/>
    <property type="evidence" value="ECO:0007669"/>
    <property type="project" value="UniProtKB-EC"/>
</dbReference>
<feature type="active site" evidence="7">
    <location>
        <position position="123"/>
    </location>
</feature>
<keyword evidence="13" id="KW-1185">Reference proteome</keyword>
<dbReference type="eggNOG" id="COG1686">
    <property type="taxonomic scope" value="Bacteria"/>
</dbReference>
<dbReference type="GO" id="GO:0071555">
    <property type="term" value="P:cell wall organization"/>
    <property type="evidence" value="ECO:0007669"/>
    <property type="project" value="UniProtKB-KW"/>
</dbReference>
<accession>C0GFJ1</accession>
<keyword evidence="12" id="KW-0645">Protease</keyword>
<feature type="binding site" evidence="8">
    <location>
        <position position="234"/>
    </location>
    <ligand>
        <name>substrate</name>
    </ligand>
</feature>
<comment type="caution">
    <text evidence="12">The sequence shown here is derived from an EMBL/GenBank/DDBJ whole genome shotgun (WGS) entry which is preliminary data.</text>
</comment>
<dbReference type="InterPro" id="IPR001967">
    <property type="entry name" value="Peptidase_S11_N"/>
</dbReference>
<dbReference type="Pfam" id="PF00768">
    <property type="entry name" value="Peptidase_S11"/>
    <property type="match status" value="1"/>
</dbReference>
<evidence type="ECO:0000256" key="9">
    <source>
        <dbReference type="RuleBase" id="RU004016"/>
    </source>
</evidence>
<dbReference type="SUPFAM" id="SSF56601">
    <property type="entry name" value="beta-lactamase/transpeptidase-like"/>
    <property type="match status" value="1"/>
</dbReference>
<gene>
    <name evidence="12" type="ORF">DealDRAFT_1250</name>
</gene>
<evidence type="ECO:0000256" key="6">
    <source>
        <dbReference type="ARBA" id="ARBA00023316"/>
    </source>
</evidence>
<dbReference type="PRINTS" id="PR00725">
    <property type="entry name" value="DADACBPTASE1"/>
</dbReference>